<organism evidence="1 2">
    <name type="scientific">Trichomalopsis sarcophagae</name>
    <dbReference type="NCBI Taxonomy" id="543379"/>
    <lineage>
        <taxon>Eukaryota</taxon>
        <taxon>Metazoa</taxon>
        <taxon>Ecdysozoa</taxon>
        <taxon>Arthropoda</taxon>
        <taxon>Hexapoda</taxon>
        <taxon>Insecta</taxon>
        <taxon>Pterygota</taxon>
        <taxon>Neoptera</taxon>
        <taxon>Endopterygota</taxon>
        <taxon>Hymenoptera</taxon>
        <taxon>Apocrita</taxon>
        <taxon>Proctotrupomorpha</taxon>
        <taxon>Chalcidoidea</taxon>
        <taxon>Pteromalidae</taxon>
        <taxon>Pteromalinae</taxon>
        <taxon>Trichomalopsis</taxon>
    </lineage>
</organism>
<accession>A0A232EG35</accession>
<gene>
    <name evidence="1" type="ORF">TSAR_002887</name>
</gene>
<dbReference type="Proteomes" id="UP000215335">
    <property type="component" value="Unassembled WGS sequence"/>
</dbReference>
<dbReference type="EMBL" id="NNAY01004870">
    <property type="protein sequence ID" value="OXU17313.1"/>
    <property type="molecule type" value="Genomic_DNA"/>
</dbReference>
<evidence type="ECO:0000313" key="2">
    <source>
        <dbReference type="Proteomes" id="UP000215335"/>
    </source>
</evidence>
<keyword evidence="2" id="KW-1185">Reference proteome</keyword>
<evidence type="ECO:0000313" key="1">
    <source>
        <dbReference type="EMBL" id="OXU17313.1"/>
    </source>
</evidence>
<comment type="caution">
    <text evidence="1">The sequence shown here is derived from an EMBL/GenBank/DDBJ whole genome shotgun (WGS) entry which is preliminary data.</text>
</comment>
<name>A0A232EG35_9HYME</name>
<proteinExistence type="predicted"/>
<dbReference type="AlphaFoldDB" id="A0A232EG35"/>
<sequence length="26" mass="3054">MCPRERLPPLNFLAWQSQTSPLAFLH</sequence>
<reference evidence="1 2" key="1">
    <citation type="journal article" date="2017" name="Curr. Biol.">
        <title>The Evolution of Venom by Co-option of Single-Copy Genes.</title>
        <authorList>
            <person name="Martinson E.O."/>
            <person name="Mrinalini"/>
            <person name="Kelkar Y.D."/>
            <person name="Chang C.H."/>
            <person name="Werren J.H."/>
        </authorList>
    </citation>
    <scope>NUCLEOTIDE SEQUENCE [LARGE SCALE GENOMIC DNA]</scope>
    <source>
        <strain evidence="1 2">Alberta</strain>
        <tissue evidence="1">Whole body</tissue>
    </source>
</reference>
<protein>
    <submittedName>
        <fullName evidence="1">Uncharacterized protein</fullName>
    </submittedName>
</protein>